<dbReference type="SMART" id="SM00382">
    <property type="entry name" value="AAA"/>
    <property type="match status" value="1"/>
</dbReference>
<dbReference type="InterPro" id="IPR003439">
    <property type="entry name" value="ABC_transporter-like_ATP-bd"/>
</dbReference>
<dbReference type="GO" id="GO:0005524">
    <property type="term" value="F:ATP binding"/>
    <property type="evidence" value="ECO:0007669"/>
    <property type="project" value="UniProtKB-KW"/>
</dbReference>
<dbReference type="GO" id="GO:0005886">
    <property type="term" value="C:plasma membrane"/>
    <property type="evidence" value="ECO:0007669"/>
    <property type="project" value="TreeGrafter"/>
</dbReference>
<dbReference type="AlphaFoldDB" id="A0A523UYW5"/>
<dbReference type="InterPro" id="IPR017871">
    <property type="entry name" value="ABC_transporter-like_CS"/>
</dbReference>
<feature type="domain" description="ABC transporter" evidence="4">
    <location>
        <begin position="3"/>
        <end position="224"/>
    </location>
</feature>
<accession>A0A523UYW5</accession>
<comment type="caution">
    <text evidence="5">The sequence shown here is derived from an EMBL/GenBank/DDBJ whole genome shotgun (WGS) entry which is preliminary data.</text>
</comment>
<evidence type="ECO:0000259" key="4">
    <source>
        <dbReference type="PROSITE" id="PS50893"/>
    </source>
</evidence>
<dbReference type="GO" id="GO:0098796">
    <property type="term" value="C:membrane protein complex"/>
    <property type="evidence" value="ECO:0007669"/>
    <property type="project" value="UniProtKB-ARBA"/>
</dbReference>
<dbReference type="PANTHER" id="PTHR24220:SF86">
    <property type="entry name" value="ABC TRANSPORTER ABCH.1"/>
    <property type="match status" value="1"/>
</dbReference>
<sequence length="224" mass="24887">MLIETKGITKVYKMGKTEVHALGGVDLAIEEQEYVAIMGPSGSGKSTLMHILGCLDTPTSGTYLLDGKETQNLSEEDLAEIRNREVGFVFQTFNLLPRLRTSENVELPLIYSPIKPRERHKRALEILERVGLLERARHRPTELSGGERQRVAIARALVGNPRVIFADEPTGNLDTKTGNEIMALFASLHKEGRTLIVVTHDPEVSDYTDRILKIRDGKLEDGGS</sequence>
<evidence type="ECO:0000313" key="5">
    <source>
        <dbReference type="EMBL" id="TET47599.1"/>
    </source>
</evidence>
<keyword evidence="1" id="KW-0813">Transport</keyword>
<keyword evidence="2" id="KW-0547">Nucleotide-binding</keyword>
<organism evidence="5 6">
    <name type="scientific">candidate division TA06 bacterium</name>
    <dbReference type="NCBI Taxonomy" id="2250710"/>
    <lineage>
        <taxon>Bacteria</taxon>
        <taxon>Bacteria division TA06</taxon>
    </lineage>
</organism>
<dbReference type="GO" id="GO:0022857">
    <property type="term" value="F:transmembrane transporter activity"/>
    <property type="evidence" value="ECO:0007669"/>
    <property type="project" value="TreeGrafter"/>
</dbReference>
<dbReference type="Proteomes" id="UP000315525">
    <property type="component" value="Unassembled WGS sequence"/>
</dbReference>
<dbReference type="CDD" id="cd03255">
    <property type="entry name" value="ABC_MJ0796_LolCDE_FtsE"/>
    <property type="match status" value="1"/>
</dbReference>
<dbReference type="PROSITE" id="PS50893">
    <property type="entry name" value="ABC_TRANSPORTER_2"/>
    <property type="match status" value="1"/>
</dbReference>
<keyword evidence="3 5" id="KW-0067">ATP-binding</keyword>
<proteinExistence type="predicted"/>
<name>A0A523UYW5_UNCT6</name>
<dbReference type="InterPro" id="IPR015854">
    <property type="entry name" value="ABC_transpr_LolD-like"/>
</dbReference>
<dbReference type="Gene3D" id="3.40.50.300">
    <property type="entry name" value="P-loop containing nucleotide triphosphate hydrolases"/>
    <property type="match status" value="1"/>
</dbReference>
<dbReference type="InterPro" id="IPR003593">
    <property type="entry name" value="AAA+_ATPase"/>
</dbReference>
<dbReference type="SUPFAM" id="SSF52540">
    <property type="entry name" value="P-loop containing nucleoside triphosphate hydrolases"/>
    <property type="match status" value="1"/>
</dbReference>
<dbReference type="InterPro" id="IPR017911">
    <property type="entry name" value="MacB-like_ATP-bd"/>
</dbReference>
<dbReference type="GO" id="GO:0016887">
    <property type="term" value="F:ATP hydrolysis activity"/>
    <property type="evidence" value="ECO:0007669"/>
    <property type="project" value="InterPro"/>
</dbReference>
<dbReference type="PANTHER" id="PTHR24220">
    <property type="entry name" value="IMPORT ATP-BINDING PROTEIN"/>
    <property type="match status" value="1"/>
</dbReference>
<evidence type="ECO:0000256" key="1">
    <source>
        <dbReference type="ARBA" id="ARBA00022448"/>
    </source>
</evidence>
<dbReference type="FunFam" id="3.40.50.300:FF:000032">
    <property type="entry name" value="Export ABC transporter ATP-binding protein"/>
    <property type="match status" value="1"/>
</dbReference>
<reference evidence="5 6" key="1">
    <citation type="submission" date="2019-03" db="EMBL/GenBank/DDBJ databases">
        <title>Metabolic potential of uncultured bacteria and archaea associated with petroleum seepage in deep-sea sediments.</title>
        <authorList>
            <person name="Dong X."/>
            <person name="Hubert C."/>
        </authorList>
    </citation>
    <scope>NUCLEOTIDE SEQUENCE [LARGE SCALE GENOMIC DNA]</scope>
    <source>
        <strain evidence="5">E44_bin18</strain>
    </source>
</reference>
<dbReference type="InterPro" id="IPR027417">
    <property type="entry name" value="P-loop_NTPase"/>
</dbReference>
<evidence type="ECO:0000313" key="6">
    <source>
        <dbReference type="Proteomes" id="UP000315525"/>
    </source>
</evidence>
<dbReference type="EMBL" id="SOJN01000013">
    <property type="protein sequence ID" value="TET47599.1"/>
    <property type="molecule type" value="Genomic_DNA"/>
</dbReference>
<dbReference type="Pfam" id="PF00005">
    <property type="entry name" value="ABC_tran"/>
    <property type="match status" value="1"/>
</dbReference>
<evidence type="ECO:0000256" key="2">
    <source>
        <dbReference type="ARBA" id="ARBA00022741"/>
    </source>
</evidence>
<protein>
    <submittedName>
        <fullName evidence="5">ABC transporter ATP-binding protein</fullName>
    </submittedName>
</protein>
<dbReference type="PROSITE" id="PS00211">
    <property type="entry name" value="ABC_TRANSPORTER_1"/>
    <property type="match status" value="1"/>
</dbReference>
<gene>
    <name evidence="5" type="ORF">E3J62_00925</name>
</gene>
<evidence type="ECO:0000256" key="3">
    <source>
        <dbReference type="ARBA" id="ARBA00022840"/>
    </source>
</evidence>